<dbReference type="InterPro" id="IPR007813">
    <property type="entry name" value="PilN"/>
</dbReference>
<keyword evidence="1" id="KW-0472">Membrane</keyword>
<proteinExistence type="predicted"/>
<protein>
    <submittedName>
        <fullName evidence="2">Uncharacterized protein</fullName>
    </submittedName>
</protein>
<evidence type="ECO:0000313" key="3">
    <source>
        <dbReference type="Proteomes" id="UP000176902"/>
    </source>
</evidence>
<dbReference type="Proteomes" id="UP000176902">
    <property type="component" value="Unassembled WGS sequence"/>
</dbReference>
<gene>
    <name evidence="2" type="ORF">A3C59_02770</name>
</gene>
<keyword evidence="1" id="KW-0812">Transmembrane</keyword>
<accession>A0A1F5JWH4</accession>
<reference evidence="2 3" key="1">
    <citation type="journal article" date="2016" name="Nat. Commun.">
        <title>Thousands of microbial genomes shed light on interconnected biogeochemical processes in an aquifer system.</title>
        <authorList>
            <person name="Anantharaman K."/>
            <person name="Brown C.T."/>
            <person name="Hug L.A."/>
            <person name="Sharon I."/>
            <person name="Castelle C.J."/>
            <person name="Probst A.J."/>
            <person name="Thomas B.C."/>
            <person name="Singh A."/>
            <person name="Wilkins M.J."/>
            <person name="Karaoz U."/>
            <person name="Brodie E.L."/>
            <person name="Williams K.H."/>
            <person name="Hubbard S.S."/>
            <person name="Banfield J.F."/>
        </authorList>
    </citation>
    <scope>NUCLEOTIDE SEQUENCE [LARGE SCALE GENOMIC DNA]</scope>
</reference>
<organism evidence="2 3">
    <name type="scientific">Candidatus Daviesbacteria bacterium RIFCSPHIGHO2_02_FULL_36_13</name>
    <dbReference type="NCBI Taxonomy" id="1797768"/>
    <lineage>
        <taxon>Bacteria</taxon>
        <taxon>Candidatus Daviesiibacteriota</taxon>
    </lineage>
</organism>
<sequence>MPKPNNPKITLRLDLLRPQTSPEKILTRLIRWLLSSGRFILIFVEAVVLIAFITRFKLDADLQTDKEKIVLEQAPFIESQKSFEILIRETQLKLSTIGSLKSDRTDYPQILKKIADQTPAGVKLTTVNFEKSLDKISIRISAIAQNNSDLSSFIAGLKQDPIFSDINIGNITFSTGILNFTLEAQANKSGGTKL</sequence>
<name>A0A1F5JWH4_9BACT</name>
<keyword evidence="1" id="KW-1133">Transmembrane helix</keyword>
<dbReference type="AlphaFoldDB" id="A0A1F5JWH4"/>
<comment type="caution">
    <text evidence="2">The sequence shown here is derived from an EMBL/GenBank/DDBJ whole genome shotgun (WGS) entry which is preliminary data.</text>
</comment>
<evidence type="ECO:0000256" key="1">
    <source>
        <dbReference type="SAM" id="Phobius"/>
    </source>
</evidence>
<dbReference type="Pfam" id="PF05137">
    <property type="entry name" value="PilN"/>
    <property type="match status" value="1"/>
</dbReference>
<feature type="transmembrane region" description="Helical" evidence="1">
    <location>
        <begin position="29"/>
        <end position="53"/>
    </location>
</feature>
<dbReference type="EMBL" id="MFCV01000017">
    <property type="protein sequence ID" value="OGE32995.1"/>
    <property type="molecule type" value="Genomic_DNA"/>
</dbReference>
<dbReference type="STRING" id="1797768.A3C59_02770"/>
<evidence type="ECO:0000313" key="2">
    <source>
        <dbReference type="EMBL" id="OGE32995.1"/>
    </source>
</evidence>